<dbReference type="Pfam" id="PF02771">
    <property type="entry name" value="Acyl-CoA_dh_N"/>
    <property type="match status" value="1"/>
</dbReference>
<keyword evidence="3" id="KW-0560">Oxidoreductase</keyword>
<dbReference type="GO" id="GO:0003995">
    <property type="term" value="F:acyl-CoA dehydrogenase activity"/>
    <property type="evidence" value="ECO:0007669"/>
    <property type="project" value="InterPro"/>
</dbReference>
<dbReference type="Gene3D" id="1.10.540.10">
    <property type="entry name" value="Acyl-CoA dehydrogenase/oxidase, N-terminal domain"/>
    <property type="match status" value="1"/>
</dbReference>
<dbReference type="InterPro" id="IPR046373">
    <property type="entry name" value="Acyl-CoA_Oxase/DH_mid-dom_sf"/>
</dbReference>
<evidence type="ECO:0000256" key="4">
    <source>
        <dbReference type="ARBA" id="ARBA00023098"/>
    </source>
</evidence>
<dbReference type="InterPro" id="IPR013786">
    <property type="entry name" value="AcylCoA_DH/ox_N"/>
</dbReference>
<reference evidence="6 7" key="1">
    <citation type="submission" date="2014-04" db="EMBL/GenBank/DDBJ databases">
        <title>Evolutionary Origins and Diversification of the Mycorrhizal Mutualists.</title>
        <authorList>
            <consortium name="DOE Joint Genome Institute"/>
            <consortium name="Mycorrhizal Genomics Consortium"/>
            <person name="Kohler A."/>
            <person name="Kuo A."/>
            <person name="Nagy L.G."/>
            <person name="Floudas D."/>
            <person name="Copeland A."/>
            <person name="Barry K.W."/>
            <person name="Cichocki N."/>
            <person name="Veneault-Fourrey C."/>
            <person name="LaButti K."/>
            <person name="Lindquist E.A."/>
            <person name="Lipzen A."/>
            <person name="Lundell T."/>
            <person name="Morin E."/>
            <person name="Murat C."/>
            <person name="Riley R."/>
            <person name="Ohm R."/>
            <person name="Sun H."/>
            <person name="Tunlid A."/>
            <person name="Henrissat B."/>
            <person name="Grigoriev I.V."/>
            <person name="Hibbett D.S."/>
            <person name="Martin F."/>
        </authorList>
    </citation>
    <scope>NUCLEOTIDE SEQUENCE [LARGE SCALE GENOMIC DNA]</scope>
    <source>
        <strain evidence="6 7">FD-317 M1</strain>
    </source>
</reference>
<dbReference type="PANTHER" id="PTHR43884:SF1">
    <property type="entry name" value="SHORT_BRANCHED CHAIN SPECIFIC ACYL-COA DEHYDROGENASE, MITOCHONDRIAL"/>
    <property type="match status" value="1"/>
</dbReference>
<keyword evidence="4" id="KW-0443">Lipid metabolism</keyword>
<dbReference type="PROSITE" id="PS00072">
    <property type="entry name" value="ACYL_COA_DH_1"/>
    <property type="match status" value="1"/>
</dbReference>
<dbReference type="Gene3D" id="2.40.110.10">
    <property type="entry name" value="Butyryl-CoA Dehydrogenase, subunit A, domain 2"/>
    <property type="match status" value="1"/>
</dbReference>
<gene>
    <name evidence="6" type="ORF">GYMLUDRAFT_75796</name>
</gene>
<dbReference type="PANTHER" id="PTHR43884">
    <property type="entry name" value="ACYL-COA DEHYDROGENASE"/>
    <property type="match status" value="1"/>
</dbReference>
<evidence type="ECO:0000313" key="7">
    <source>
        <dbReference type="Proteomes" id="UP000053593"/>
    </source>
</evidence>
<proteinExistence type="predicted"/>
<dbReference type="OrthoDB" id="10262177at2759"/>
<dbReference type="InterPro" id="IPR037069">
    <property type="entry name" value="AcylCoA_DH/ox_N_sf"/>
</dbReference>
<dbReference type="SUPFAM" id="SSF56645">
    <property type="entry name" value="Acyl-CoA dehydrogenase NM domain-like"/>
    <property type="match status" value="1"/>
</dbReference>
<dbReference type="InterPro" id="IPR009100">
    <property type="entry name" value="AcylCoA_DH/oxidase_NM_dom_sf"/>
</dbReference>
<name>A0A0D0B298_9AGAR</name>
<dbReference type="AlphaFoldDB" id="A0A0D0B298"/>
<dbReference type="HOGENOM" id="CLU_1540247_0_0_1"/>
<dbReference type="Proteomes" id="UP000053593">
    <property type="component" value="Unassembled WGS sequence"/>
</dbReference>
<evidence type="ECO:0000259" key="5">
    <source>
        <dbReference type="Pfam" id="PF02771"/>
    </source>
</evidence>
<organism evidence="6 7">
    <name type="scientific">Collybiopsis luxurians FD-317 M1</name>
    <dbReference type="NCBI Taxonomy" id="944289"/>
    <lineage>
        <taxon>Eukaryota</taxon>
        <taxon>Fungi</taxon>
        <taxon>Dikarya</taxon>
        <taxon>Basidiomycota</taxon>
        <taxon>Agaricomycotina</taxon>
        <taxon>Agaricomycetes</taxon>
        <taxon>Agaricomycetidae</taxon>
        <taxon>Agaricales</taxon>
        <taxon>Marasmiineae</taxon>
        <taxon>Omphalotaceae</taxon>
        <taxon>Collybiopsis</taxon>
        <taxon>Collybiopsis luxurians</taxon>
    </lineage>
</organism>
<dbReference type="GO" id="GO:0050660">
    <property type="term" value="F:flavin adenine dinucleotide binding"/>
    <property type="evidence" value="ECO:0007669"/>
    <property type="project" value="InterPro"/>
</dbReference>
<dbReference type="EMBL" id="KN834792">
    <property type="protein sequence ID" value="KIK57295.1"/>
    <property type="molecule type" value="Genomic_DNA"/>
</dbReference>
<keyword evidence="7" id="KW-1185">Reference proteome</keyword>
<feature type="domain" description="Acyl-CoA dehydrogenase/oxidase N-terminal" evidence="5">
    <location>
        <begin position="2"/>
        <end position="69"/>
    </location>
</feature>
<sequence length="174" mass="19299">MGIETSASHEGSESSESSFTSAIIAIEELAKINPFVFVLCDVHSTLVNIVMRTYATEEQKEKWLPSLATEHLGSFCLSEPASGSDAFALQTKARNVGDDYVLQMRITISYEANIFWIFAHASNLIRVTSELTLLQIGPSKDYKGIICFFATKNMSIGTTKKEQKLGIRAFLRVH</sequence>
<dbReference type="GO" id="GO:0006631">
    <property type="term" value="P:fatty acid metabolic process"/>
    <property type="evidence" value="ECO:0007669"/>
    <property type="project" value="UniProtKB-KW"/>
</dbReference>
<evidence type="ECO:0000256" key="1">
    <source>
        <dbReference type="ARBA" id="ARBA00005189"/>
    </source>
</evidence>
<keyword evidence="2" id="KW-0276">Fatty acid metabolism</keyword>
<comment type="pathway">
    <text evidence="1">Lipid metabolism.</text>
</comment>
<accession>A0A0D0B298</accession>
<evidence type="ECO:0000256" key="2">
    <source>
        <dbReference type="ARBA" id="ARBA00022832"/>
    </source>
</evidence>
<dbReference type="InterPro" id="IPR006089">
    <property type="entry name" value="Acyl-CoA_DH_CS"/>
</dbReference>
<evidence type="ECO:0000256" key="3">
    <source>
        <dbReference type="ARBA" id="ARBA00023002"/>
    </source>
</evidence>
<evidence type="ECO:0000313" key="6">
    <source>
        <dbReference type="EMBL" id="KIK57295.1"/>
    </source>
</evidence>
<dbReference type="GO" id="GO:0005739">
    <property type="term" value="C:mitochondrion"/>
    <property type="evidence" value="ECO:0007669"/>
    <property type="project" value="TreeGrafter"/>
</dbReference>
<protein>
    <recommendedName>
        <fullName evidence="5">Acyl-CoA dehydrogenase/oxidase N-terminal domain-containing protein</fullName>
    </recommendedName>
</protein>